<dbReference type="SUPFAM" id="SSF64465">
    <property type="entry name" value="Outer capsid protein sigma 3"/>
    <property type="match status" value="1"/>
</dbReference>
<organism evidence="1 2">
    <name type="scientific">Reptilian orthoreovirus</name>
    <dbReference type="NCBI Taxonomy" id="226613"/>
    <lineage>
        <taxon>Viruses</taxon>
        <taxon>Riboviria</taxon>
        <taxon>Orthornavirae</taxon>
        <taxon>Duplornaviricota</taxon>
        <taxon>Resentoviricetes</taxon>
        <taxon>Reovirales</taxon>
        <taxon>Spinareoviridae</taxon>
        <taxon>Orthoreovirus</taxon>
        <taxon>Orthoreovirus reptilis</taxon>
    </lineage>
</organism>
<keyword evidence="2" id="KW-1185">Reference proteome</keyword>
<dbReference type="OrthoDB" id="16617at10239"/>
<dbReference type="Gene3D" id="3.90.1630.10">
    <property type="entry name" value="Outer-capsid protein sigma 3, small lobe"/>
    <property type="match status" value="1"/>
</dbReference>
<dbReference type="InterPro" id="IPR023634">
    <property type="entry name" value="Reovirus_capsid_sigma-3_dom_sf"/>
</dbReference>
<name>W8P1B1_9REOV</name>
<protein>
    <submittedName>
        <fullName evidence="1">Sigma B</fullName>
    </submittedName>
</protein>
<gene>
    <name evidence="1" type="primary">S3</name>
</gene>
<dbReference type="Proteomes" id="UP000201363">
    <property type="component" value="Genome"/>
</dbReference>
<proteinExistence type="predicted"/>
<evidence type="ECO:0000313" key="1">
    <source>
        <dbReference type="EMBL" id="AHL26968.1"/>
    </source>
</evidence>
<evidence type="ECO:0000313" key="2">
    <source>
        <dbReference type="Proteomes" id="UP000201363"/>
    </source>
</evidence>
<reference evidence="1 2" key="1">
    <citation type="journal article" date="2014" name="Arch. Virol.">
        <title>Whole-genome sequencing of a green bush viper reovirus reveals a shared evolutionary history between reptilian and unusual mammalian orthoreoviruses.</title>
        <authorList>
            <person name="Banyai K."/>
            <person name="Borzak R."/>
            <person name="Ihasz K."/>
            <person name="Feher E."/>
            <person name="Dan A."/>
            <person name="Jakab F."/>
            <person name="Papp T."/>
            <person name="Hetzel U."/>
            <person name="Marschang R.E."/>
            <person name="Farkas S.L."/>
        </authorList>
    </citation>
    <scope>NUCLEOTIDE SEQUENCE [LARGE SCALE GENOMIC DNA]</scope>
    <source>
        <strain evidence="1 2">47/02</strain>
    </source>
</reference>
<dbReference type="GO" id="GO:0019058">
    <property type="term" value="P:viral life cycle"/>
    <property type="evidence" value="ECO:0007669"/>
    <property type="project" value="InterPro"/>
</dbReference>
<dbReference type="GO" id="GO:0005198">
    <property type="term" value="F:structural molecule activity"/>
    <property type="evidence" value="ECO:0007669"/>
    <property type="project" value="InterPro"/>
</dbReference>
<sequence>MELPLIQHHSVIEGIRHSYDNIIPSFRTGEGWIVDTYKDPEIVKVGQAYCCSQCCGVLHYGTPPKEGEEFYHHKCHARYGPSNTPLVAFSRTGRITRHIFDSHCAALTHHIQDIADVEGSEGDELVHSYSLPDGLELRLVDGDYDTEVPTKCHPLLEPYVDVDFWKQPFMKHHVSGDDILANDKIVHLTKRLGEILDQGQIWSSMLSPPETLITDVVRGTQLFATPYDWQRTGNTASSIGGRGGFIFSEGKSTVFSFKKNALSVGDSLKLDSHCLSPMPAGVMVQLRAMMDGPPAPKLYICDRDKATHYRQVMKGMLQGWHAAAKSVAFPLGVDRHEQMLHDQAHEYFGGHWRNIVDLKTPGAIQTMSRHRLKAPQQNLVNIVRRAE</sequence>
<dbReference type="EMBL" id="KC852160">
    <property type="protein sequence ID" value="AHL26968.1"/>
    <property type="molecule type" value="Genomic_RNA"/>
</dbReference>
<accession>W8P1B1</accession>
<dbReference type="InterPro" id="IPR000153">
    <property type="entry name" value="Reo_capsid_sigma3"/>
</dbReference>
<dbReference type="Pfam" id="PF00979">
    <property type="entry name" value="Reovirus_cap"/>
    <property type="match status" value="1"/>
</dbReference>